<dbReference type="Proteomes" id="UP000053617">
    <property type="component" value="Unassembled WGS sequence"/>
</dbReference>
<dbReference type="Gene3D" id="2.40.70.10">
    <property type="entry name" value="Acid Proteases"/>
    <property type="match status" value="1"/>
</dbReference>
<dbReference type="RefSeq" id="XP_013270875.1">
    <property type="nucleotide sequence ID" value="XM_013415421.1"/>
</dbReference>
<sequence length="113" mass="12218">MYLLTGAAIAVLVTTCLASPGYLKIDVHRSSPFDSRLMRRQDSNGDVDATLTQNTNKLEYLVNITIGTPPQDLAVTLDTGSSDLWSQPLQAAFARKANATMEALTRLVQAPIP</sequence>
<evidence type="ECO:0000259" key="2">
    <source>
        <dbReference type="PROSITE" id="PS51767"/>
    </source>
</evidence>
<dbReference type="Pfam" id="PF00026">
    <property type="entry name" value="Asp"/>
    <property type="match status" value="1"/>
</dbReference>
<feature type="signal peptide" evidence="1">
    <location>
        <begin position="1"/>
        <end position="18"/>
    </location>
</feature>
<feature type="chain" id="PRO_5002244077" description="Peptidase A1 domain-containing protein" evidence="1">
    <location>
        <begin position="19"/>
        <end position="113"/>
    </location>
</feature>
<dbReference type="InterPro" id="IPR033121">
    <property type="entry name" value="PEPTIDASE_A1"/>
</dbReference>
<organism evidence="3 4">
    <name type="scientific">Rhinocladiella mackenziei CBS 650.93</name>
    <dbReference type="NCBI Taxonomy" id="1442369"/>
    <lineage>
        <taxon>Eukaryota</taxon>
        <taxon>Fungi</taxon>
        <taxon>Dikarya</taxon>
        <taxon>Ascomycota</taxon>
        <taxon>Pezizomycotina</taxon>
        <taxon>Eurotiomycetes</taxon>
        <taxon>Chaetothyriomycetidae</taxon>
        <taxon>Chaetothyriales</taxon>
        <taxon>Herpotrichiellaceae</taxon>
        <taxon>Rhinocladiella</taxon>
    </lineage>
</organism>
<reference evidence="3 4" key="1">
    <citation type="submission" date="2015-01" db="EMBL/GenBank/DDBJ databases">
        <title>The Genome Sequence of Rhinocladiella mackenzie CBS 650.93.</title>
        <authorList>
            <consortium name="The Broad Institute Genomics Platform"/>
            <person name="Cuomo C."/>
            <person name="de Hoog S."/>
            <person name="Gorbushina A."/>
            <person name="Stielow B."/>
            <person name="Teixiera M."/>
            <person name="Abouelleil A."/>
            <person name="Chapman S.B."/>
            <person name="Priest M."/>
            <person name="Young S.K."/>
            <person name="Wortman J."/>
            <person name="Nusbaum C."/>
            <person name="Birren B."/>
        </authorList>
    </citation>
    <scope>NUCLEOTIDE SEQUENCE [LARGE SCALE GENOMIC DNA]</scope>
    <source>
        <strain evidence="3 4">CBS 650.93</strain>
    </source>
</reference>
<keyword evidence="4" id="KW-1185">Reference proteome</keyword>
<dbReference type="AlphaFoldDB" id="A0A0D2ID16"/>
<evidence type="ECO:0000313" key="4">
    <source>
        <dbReference type="Proteomes" id="UP000053617"/>
    </source>
</evidence>
<name>A0A0D2ID16_9EURO</name>
<dbReference type="HOGENOM" id="CLU_2134928_0_0_1"/>
<evidence type="ECO:0000256" key="1">
    <source>
        <dbReference type="SAM" id="SignalP"/>
    </source>
</evidence>
<accession>A0A0D2ID16</accession>
<dbReference type="GeneID" id="25295363"/>
<dbReference type="EMBL" id="KN847479">
    <property type="protein sequence ID" value="KIX03739.1"/>
    <property type="molecule type" value="Genomic_DNA"/>
</dbReference>
<keyword evidence="1" id="KW-0732">Signal</keyword>
<dbReference type="VEuPathDB" id="FungiDB:Z518_07292"/>
<feature type="domain" description="Peptidase A1" evidence="2">
    <location>
        <begin position="60"/>
        <end position="113"/>
    </location>
</feature>
<dbReference type="STRING" id="1442369.A0A0D2ID16"/>
<protein>
    <recommendedName>
        <fullName evidence="2">Peptidase A1 domain-containing protein</fullName>
    </recommendedName>
</protein>
<gene>
    <name evidence="3" type="ORF">Z518_07292</name>
</gene>
<dbReference type="PROSITE" id="PS51767">
    <property type="entry name" value="PEPTIDASE_A1"/>
    <property type="match status" value="1"/>
</dbReference>
<evidence type="ECO:0000313" key="3">
    <source>
        <dbReference type="EMBL" id="KIX03739.1"/>
    </source>
</evidence>
<dbReference type="OrthoDB" id="771136at2759"/>
<dbReference type="InterPro" id="IPR021109">
    <property type="entry name" value="Peptidase_aspartic_dom_sf"/>
</dbReference>
<proteinExistence type="predicted"/>
<dbReference type="SUPFAM" id="SSF50630">
    <property type="entry name" value="Acid proteases"/>
    <property type="match status" value="1"/>
</dbReference>